<comment type="pathway">
    <text evidence="1">Amino-acid biosynthesis; L-lysine biosynthesis via DAP pathway; DL-2,6-diaminopimelate from LL-2,6-diaminopimelate: step 1/1.</text>
</comment>
<dbReference type="SUPFAM" id="SSF54506">
    <property type="entry name" value="Diaminopimelate epimerase-like"/>
    <property type="match status" value="1"/>
</dbReference>
<dbReference type="GO" id="GO:0009089">
    <property type="term" value="P:lysine biosynthetic process via diaminopimelate"/>
    <property type="evidence" value="ECO:0007669"/>
    <property type="project" value="UniProtKB-UniPathway"/>
</dbReference>
<proteinExistence type="inferred from homology"/>
<dbReference type="GO" id="GO:0005829">
    <property type="term" value="C:cytosol"/>
    <property type="evidence" value="ECO:0007669"/>
    <property type="project" value="TreeGrafter"/>
</dbReference>
<evidence type="ECO:0000256" key="8">
    <source>
        <dbReference type="ARBA" id="ARBA00051712"/>
    </source>
</evidence>
<protein>
    <recommendedName>
        <fullName evidence="3">diaminopimelate epimerase</fullName>
        <ecNumber evidence="3">5.1.1.7</ecNumber>
    </recommendedName>
</protein>
<dbReference type="NCBIfam" id="TIGR00652">
    <property type="entry name" value="DapF"/>
    <property type="match status" value="1"/>
</dbReference>
<dbReference type="EMBL" id="UINC01075859">
    <property type="protein sequence ID" value="SVC14455.1"/>
    <property type="molecule type" value="Genomic_DNA"/>
</dbReference>
<evidence type="ECO:0000313" key="9">
    <source>
        <dbReference type="EMBL" id="SVC14455.1"/>
    </source>
</evidence>
<reference evidence="9" key="1">
    <citation type="submission" date="2018-05" db="EMBL/GenBank/DDBJ databases">
        <authorList>
            <person name="Lanie J.A."/>
            <person name="Ng W.-L."/>
            <person name="Kazmierczak K.M."/>
            <person name="Andrzejewski T.M."/>
            <person name="Davidsen T.M."/>
            <person name="Wayne K.J."/>
            <person name="Tettelin H."/>
            <person name="Glass J.I."/>
            <person name="Rusch D."/>
            <person name="Podicherti R."/>
            <person name="Tsui H.-C.T."/>
            <person name="Winkler M.E."/>
        </authorList>
    </citation>
    <scope>NUCLEOTIDE SEQUENCE</scope>
</reference>
<dbReference type="PROSITE" id="PS01326">
    <property type="entry name" value="DAP_EPIMERASE"/>
    <property type="match status" value="1"/>
</dbReference>
<gene>
    <name evidence="9" type="ORF">METZ01_LOCUS267309</name>
</gene>
<sequence length="247" mass="27019">MAAFTKMQSLGNDFIMLDGIRHAVRLDSATVRRLADRHTGVGCDQLIVAEPGDDSVDFHMRIFNADGSEVGQCGNGARCFARYLIESGLTAKRRLRVRTQTSHLTLEADDDWQVSVEMGIPQFEPDDIPFRAPARAREYQLLVGGESIRLAVASIGNPHAVLRVDQIANAPVSRLGPAIEQHPDFPQRTNVGFAEITGRRHLRLRVWERGVGETRACGSGACAAMAVYRDEGLVDDVVQVELTGGVV</sequence>
<dbReference type="UniPathway" id="UPA00034">
    <property type="reaction ID" value="UER00025"/>
</dbReference>
<comment type="catalytic activity">
    <reaction evidence="8">
        <text>(2S,6S)-2,6-diaminopimelate = meso-2,6-diaminopimelate</text>
        <dbReference type="Rhea" id="RHEA:15393"/>
        <dbReference type="ChEBI" id="CHEBI:57609"/>
        <dbReference type="ChEBI" id="CHEBI:57791"/>
        <dbReference type="EC" id="5.1.1.7"/>
    </reaction>
</comment>
<evidence type="ECO:0000256" key="3">
    <source>
        <dbReference type="ARBA" id="ARBA00013080"/>
    </source>
</evidence>
<evidence type="ECO:0000256" key="7">
    <source>
        <dbReference type="ARBA" id="ARBA00023235"/>
    </source>
</evidence>
<dbReference type="HAMAP" id="MF_00197">
    <property type="entry name" value="DAP_epimerase"/>
    <property type="match status" value="1"/>
</dbReference>
<evidence type="ECO:0000256" key="4">
    <source>
        <dbReference type="ARBA" id="ARBA00022490"/>
    </source>
</evidence>
<dbReference type="AlphaFoldDB" id="A0A382JS16"/>
<keyword evidence="7" id="KW-0413">Isomerase</keyword>
<dbReference type="GO" id="GO:0008837">
    <property type="term" value="F:diaminopimelate epimerase activity"/>
    <property type="evidence" value="ECO:0007669"/>
    <property type="project" value="UniProtKB-EC"/>
</dbReference>
<accession>A0A382JS16</accession>
<feature type="non-terminal residue" evidence="9">
    <location>
        <position position="247"/>
    </location>
</feature>
<organism evidence="9">
    <name type="scientific">marine metagenome</name>
    <dbReference type="NCBI Taxonomy" id="408172"/>
    <lineage>
        <taxon>unclassified sequences</taxon>
        <taxon>metagenomes</taxon>
        <taxon>ecological metagenomes</taxon>
    </lineage>
</organism>
<dbReference type="Pfam" id="PF01678">
    <property type="entry name" value="DAP_epimerase"/>
    <property type="match status" value="2"/>
</dbReference>
<keyword evidence="6" id="KW-0457">Lysine biosynthesis</keyword>
<dbReference type="InterPro" id="IPR001653">
    <property type="entry name" value="DAP_epimerase_DapF"/>
</dbReference>
<evidence type="ECO:0000256" key="2">
    <source>
        <dbReference type="ARBA" id="ARBA00010219"/>
    </source>
</evidence>
<dbReference type="PANTHER" id="PTHR31689:SF0">
    <property type="entry name" value="DIAMINOPIMELATE EPIMERASE"/>
    <property type="match status" value="1"/>
</dbReference>
<keyword evidence="5" id="KW-0028">Amino-acid biosynthesis</keyword>
<evidence type="ECO:0000256" key="1">
    <source>
        <dbReference type="ARBA" id="ARBA00005196"/>
    </source>
</evidence>
<comment type="similarity">
    <text evidence="2">Belongs to the diaminopimelate epimerase family.</text>
</comment>
<evidence type="ECO:0000256" key="6">
    <source>
        <dbReference type="ARBA" id="ARBA00023154"/>
    </source>
</evidence>
<dbReference type="EC" id="5.1.1.7" evidence="3"/>
<keyword evidence="4" id="KW-0963">Cytoplasm</keyword>
<dbReference type="Gene3D" id="3.10.310.10">
    <property type="entry name" value="Diaminopimelate Epimerase, Chain A, domain 1"/>
    <property type="match status" value="2"/>
</dbReference>
<evidence type="ECO:0000256" key="5">
    <source>
        <dbReference type="ARBA" id="ARBA00022605"/>
    </source>
</evidence>
<name>A0A382JS16_9ZZZZ</name>
<dbReference type="FunFam" id="3.10.310.10:FF:000001">
    <property type="entry name" value="Diaminopimelate epimerase"/>
    <property type="match status" value="1"/>
</dbReference>
<dbReference type="PANTHER" id="PTHR31689">
    <property type="entry name" value="DIAMINOPIMELATE EPIMERASE, CHLOROPLASTIC"/>
    <property type="match status" value="1"/>
</dbReference>
<dbReference type="InterPro" id="IPR018510">
    <property type="entry name" value="DAP_epimerase_AS"/>
</dbReference>